<evidence type="ECO:0000313" key="1">
    <source>
        <dbReference type="EMBL" id="KKK70176.1"/>
    </source>
</evidence>
<sequence>MTWLSFCGRRPGPSWKQGYGTGDRTLAQIEGVVDHSMEGSLAGAYGVLDGAEQSSWTFSLPK</sequence>
<gene>
    <name evidence="1" type="ORF">LCGC14_2926650</name>
</gene>
<dbReference type="EMBL" id="LAZR01058305">
    <property type="protein sequence ID" value="KKK70176.1"/>
    <property type="molecule type" value="Genomic_DNA"/>
</dbReference>
<name>A0A0F9AD80_9ZZZZ</name>
<organism evidence="1">
    <name type="scientific">marine sediment metagenome</name>
    <dbReference type="NCBI Taxonomy" id="412755"/>
    <lineage>
        <taxon>unclassified sequences</taxon>
        <taxon>metagenomes</taxon>
        <taxon>ecological metagenomes</taxon>
    </lineage>
</organism>
<comment type="caution">
    <text evidence="1">The sequence shown here is derived from an EMBL/GenBank/DDBJ whole genome shotgun (WGS) entry which is preliminary data.</text>
</comment>
<feature type="non-terminal residue" evidence="1">
    <location>
        <position position="62"/>
    </location>
</feature>
<reference evidence="1" key="1">
    <citation type="journal article" date="2015" name="Nature">
        <title>Complex archaea that bridge the gap between prokaryotes and eukaryotes.</title>
        <authorList>
            <person name="Spang A."/>
            <person name="Saw J.H."/>
            <person name="Jorgensen S.L."/>
            <person name="Zaremba-Niedzwiedzka K."/>
            <person name="Martijn J."/>
            <person name="Lind A.E."/>
            <person name="van Eijk R."/>
            <person name="Schleper C."/>
            <person name="Guy L."/>
            <person name="Ettema T.J."/>
        </authorList>
    </citation>
    <scope>NUCLEOTIDE SEQUENCE</scope>
</reference>
<dbReference type="AlphaFoldDB" id="A0A0F9AD80"/>
<proteinExistence type="predicted"/>
<protein>
    <submittedName>
        <fullName evidence="1">Uncharacterized protein</fullName>
    </submittedName>
</protein>
<accession>A0A0F9AD80</accession>